<dbReference type="Gene3D" id="3.30.2320.10">
    <property type="entry name" value="hypothetical protein PF0899 domain"/>
    <property type="match status" value="1"/>
</dbReference>
<keyword evidence="2" id="KW-0175">Coiled coil</keyword>
<comment type="subcellular location">
    <subcellularLocation>
        <location evidence="1">Virion</location>
    </subcellularLocation>
</comment>
<evidence type="ECO:0000256" key="2">
    <source>
        <dbReference type="SAM" id="Coils"/>
    </source>
</evidence>
<sequence>MDEKQILEAVEAKMSEAKQHIDTKTAETNKVYEGLKQDYAGLEQKFNELKENGASASDLNALQKHIDTLDMKMKGQINKDAEKESFGAVLEKEMLSKSDDIAKFERKEIKSFNLELKAVGDMTTANVTGGNRYGQVMADGIRMNPNRKVHMRDILPGGTVGAGNSFTFMRENGNGEGDPAPVVEGATKAQFDLDLIESTVQIETIAGWLRISRKMLNNVPGMISYLQQRLPEKFLRVLDAQILYGNGTTPNLKGILTAGNFVTSTATAAAPLIEKIIEDISSLEDTYERDANGILLRPKDYLSFFLNKAAGSGEYDLPQGVTFVNGQLYVLGIPVWASTAINSPDYIVGDFDMGAQLLTQEGMRIEFAEQDGNNFTQNKVTVRIEGNYALPVYGPDYFIKGNSTVSV</sequence>
<reference evidence="5" key="2">
    <citation type="submission" date="2015-09" db="EMBL/GenBank/DDBJ databases">
        <title>Draft genome sequence of a multidrug-resistant Chryseobacterium indologenes isolate from Malaysia.</title>
        <authorList>
            <person name="Yu C.Y."/>
            <person name="Ang G.Y."/>
            <person name="Chan K.-G."/>
        </authorList>
    </citation>
    <scope>NUCLEOTIDE SEQUENCE [LARGE SCALE GENOMIC DNA]</scope>
    <source>
        <strain evidence="5">CI_885</strain>
    </source>
</reference>
<name>A0A0N0ZV06_CHRID</name>
<reference evidence="4 5" key="1">
    <citation type="journal article" date="2015" name="Genom Data">
        <title>Draft genome sequence of a multidrug-resistant Chryseobacterium indologenes isolate from Malaysia.</title>
        <authorList>
            <person name="Yu C.Y."/>
            <person name="Ang G.Y."/>
            <person name="Cheng H.J."/>
            <person name="Cheong Y.M."/>
            <person name="Yin W.F."/>
            <person name="Chan K.G."/>
        </authorList>
    </citation>
    <scope>NUCLEOTIDE SEQUENCE [LARGE SCALE GENOMIC DNA]</scope>
    <source>
        <strain evidence="4 5">CI_885</strain>
    </source>
</reference>
<dbReference type="AlphaFoldDB" id="A0A0N0ZV06"/>
<evidence type="ECO:0000256" key="1">
    <source>
        <dbReference type="ARBA" id="ARBA00004328"/>
    </source>
</evidence>
<dbReference type="PATRIC" id="fig|253.9.peg.1702"/>
<protein>
    <recommendedName>
        <fullName evidence="3">Phage capsid-like C-terminal domain-containing protein</fullName>
    </recommendedName>
</protein>
<dbReference type="OrthoDB" id="1100685at2"/>
<feature type="domain" description="Phage capsid-like C-terminal" evidence="3">
    <location>
        <begin position="137"/>
        <end position="402"/>
    </location>
</feature>
<gene>
    <name evidence="4" type="ORF">AOB46_18730</name>
</gene>
<dbReference type="NCBIfam" id="TIGR01554">
    <property type="entry name" value="major_cap_HK97"/>
    <property type="match status" value="1"/>
</dbReference>
<proteinExistence type="predicted"/>
<dbReference type="InterPro" id="IPR024455">
    <property type="entry name" value="Phage_capsid"/>
</dbReference>
<evidence type="ECO:0000313" key="4">
    <source>
        <dbReference type="EMBL" id="KPE49760.1"/>
    </source>
</evidence>
<comment type="caution">
    <text evidence="4">The sequence shown here is derived from an EMBL/GenBank/DDBJ whole genome shotgun (WGS) entry which is preliminary data.</text>
</comment>
<dbReference type="SUPFAM" id="SSF56563">
    <property type="entry name" value="Major capsid protein gp5"/>
    <property type="match status" value="1"/>
</dbReference>
<dbReference type="InterPro" id="IPR054612">
    <property type="entry name" value="Phage_capsid-like_C"/>
</dbReference>
<dbReference type="RefSeq" id="WP_062702212.1">
    <property type="nucleotide sequence ID" value="NZ_LJOD01000015.1"/>
</dbReference>
<evidence type="ECO:0000259" key="3">
    <source>
        <dbReference type="Pfam" id="PF05065"/>
    </source>
</evidence>
<dbReference type="Proteomes" id="UP000037953">
    <property type="component" value="Unassembled WGS sequence"/>
</dbReference>
<evidence type="ECO:0000313" key="5">
    <source>
        <dbReference type="Proteomes" id="UP000037953"/>
    </source>
</evidence>
<dbReference type="Gene3D" id="3.30.2400.10">
    <property type="entry name" value="Major capsid protein gp5"/>
    <property type="match status" value="1"/>
</dbReference>
<feature type="coiled-coil region" evidence="2">
    <location>
        <begin position="7"/>
        <end position="52"/>
    </location>
</feature>
<dbReference type="EMBL" id="LJOD01000015">
    <property type="protein sequence ID" value="KPE49760.1"/>
    <property type="molecule type" value="Genomic_DNA"/>
</dbReference>
<organism evidence="4 5">
    <name type="scientific">Chryseobacterium indologenes</name>
    <name type="common">Flavobacterium indologenes</name>
    <dbReference type="NCBI Taxonomy" id="253"/>
    <lineage>
        <taxon>Bacteria</taxon>
        <taxon>Pseudomonadati</taxon>
        <taxon>Bacteroidota</taxon>
        <taxon>Flavobacteriia</taxon>
        <taxon>Flavobacteriales</taxon>
        <taxon>Weeksellaceae</taxon>
        <taxon>Chryseobacterium group</taxon>
        <taxon>Chryseobacterium</taxon>
    </lineage>
</organism>
<accession>A0A0N0ZV06</accession>
<dbReference type="Pfam" id="PF05065">
    <property type="entry name" value="Phage_capsid"/>
    <property type="match status" value="1"/>
</dbReference>